<evidence type="ECO:0000256" key="12">
    <source>
        <dbReference type="RuleBase" id="RU000461"/>
    </source>
</evidence>
<feature type="binding site" description="axial binding residue" evidence="11">
    <location>
        <position position="477"/>
    </location>
    <ligand>
        <name>heme</name>
        <dbReference type="ChEBI" id="CHEBI:30413"/>
    </ligand>
    <ligandPart>
        <name>Fe</name>
        <dbReference type="ChEBI" id="CHEBI:18248"/>
    </ligandPart>
</feature>
<dbReference type="InterPro" id="IPR050665">
    <property type="entry name" value="Cytochrome_P450_Monooxygen"/>
</dbReference>
<keyword evidence="5 11" id="KW-0479">Metal-binding</keyword>
<evidence type="ECO:0000256" key="6">
    <source>
        <dbReference type="ARBA" id="ARBA00022989"/>
    </source>
</evidence>
<proteinExistence type="inferred from homology"/>
<reference evidence="15" key="1">
    <citation type="journal article" date="2016" name="Nature">
        <title>The genome of the seagrass Zostera marina reveals angiosperm adaptation to the sea.</title>
        <authorList>
            <person name="Olsen J.L."/>
            <person name="Rouze P."/>
            <person name="Verhelst B."/>
            <person name="Lin Y.-C."/>
            <person name="Bayer T."/>
            <person name="Collen J."/>
            <person name="Dattolo E."/>
            <person name="De Paoli E."/>
            <person name="Dittami S."/>
            <person name="Maumus F."/>
            <person name="Michel G."/>
            <person name="Kersting A."/>
            <person name="Lauritano C."/>
            <person name="Lohaus R."/>
            <person name="Toepel M."/>
            <person name="Tonon T."/>
            <person name="Vanneste K."/>
            <person name="Amirebrahimi M."/>
            <person name="Brakel J."/>
            <person name="Bostroem C."/>
            <person name="Chovatia M."/>
            <person name="Grimwood J."/>
            <person name="Jenkins J.W."/>
            <person name="Jueterbock A."/>
            <person name="Mraz A."/>
            <person name="Stam W.T."/>
            <person name="Tice H."/>
            <person name="Bornberg-Bauer E."/>
            <person name="Green P.J."/>
            <person name="Pearson G.A."/>
            <person name="Procaccini G."/>
            <person name="Duarte C.M."/>
            <person name="Schmutz J."/>
            <person name="Reusch T.B.H."/>
            <person name="Van de Peer Y."/>
        </authorList>
    </citation>
    <scope>NUCLEOTIDE SEQUENCE [LARGE SCALE GENOMIC DNA]</scope>
    <source>
        <strain evidence="15">cv. Finnish</strain>
    </source>
</reference>
<dbReference type="PRINTS" id="PR00385">
    <property type="entry name" value="P450"/>
</dbReference>
<evidence type="ECO:0000256" key="9">
    <source>
        <dbReference type="ARBA" id="ARBA00023033"/>
    </source>
</evidence>
<dbReference type="GO" id="GO:0016131">
    <property type="term" value="P:brassinosteroid metabolic process"/>
    <property type="evidence" value="ECO:0000318"/>
    <property type="project" value="GO_Central"/>
</dbReference>
<evidence type="ECO:0000256" key="7">
    <source>
        <dbReference type="ARBA" id="ARBA00023002"/>
    </source>
</evidence>
<keyword evidence="4 13" id="KW-0812">Transmembrane</keyword>
<dbReference type="GO" id="GO:0004497">
    <property type="term" value="F:monooxygenase activity"/>
    <property type="evidence" value="ECO:0000318"/>
    <property type="project" value="GO_Central"/>
</dbReference>
<dbReference type="InterPro" id="IPR001128">
    <property type="entry name" value="Cyt_P450"/>
</dbReference>
<dbReference type="GO" id="GO:0020037">
    <property type="term" value="F:heme binding"/>
    <property type="evidence" value="ECO:0007669"/>
    <property type="project" value="InterPro"/>
</dbReference>
<dbReference type="SUPFAM" id="SSF48264">
    <property type="entry name" value="Cytochrome P450"/>
    <property type="match status" value="1"/>
</dbReference>
<sequence length="548" mass="62181">MEEMFGWWVLKRVLPVGFLVFCVYMVLKVVDFLWWRPKRLQKQFAKQGISGPAYRFFLGNVKEMVGLMDDASSSSNKILHQYSHNIVPRVLAFYPHWNKIYGSSYLLWFGPTARLMISDPQLIREIFVSNSKSYDKYEAHPLVRQLEGEGLLSLTGAKWEHHRKVISPTFYMENLKLLIPFIGNSVMDVMAASASVSSTGEVEMDVSELFQSMTEDAITGTAFGVSYQQGKTVFRLQAKQMVFASEAFRNVFIPGYRFLPTQKNMDSWRLEREINRSLVGLINARKQLKQPTNEIQTMKTRKTAKDLLGLLIDASMSSTKMMTVKDVVEECKSFFFAGKHTTSNLLTWATVLLAMHPEWQDKARDEVIQVCGTRDLPTGDNVAKLKTLAIILNETLRLYPPSVATIRRAKVDVRLGGCYDIPKGTELLIPILAVHHDPQLWGPDVHDFNPERFVHGVARATRHQNAFMPFGLGARTCVGRNFALLESKLTLAIILQRFSLRLSPSYVHAPKVLMLLYPQFGAPIIFRPLSSSPPHQKQPTATSTSMRS</sequence>
<keyword evidence="8 11" id="KW-0408">Iron</keyword>
<dbReference type="PRINTS" id="PR00463">
    <property type="entry name" value="EP450I"/>
</dbReference>
<evidence type="ECO:0000256" key="13">
    <source>
        <dbReference type="SAM" id="Phobius"/>
    </source>
</evidence>
<keyword evidence="7 12" id="KW-0560">Oxidoreductase</keyword>
<dbReference type="PANTHER" id="PTHR24282:SF224">
    <property type="entry name" value="CYTOCHROME P450 734A1"/>
    <property type="match status" value="1"/>
</dbReference>
<protein>
    <recommendedName>
        <fullName evidence="16">Cytochrome P450 734A1</fullName>
    </recommendedName>
</protein>
<keyword evidence="9 12" id="KW-0503">Monooxygenase</keyword>
<dbReference type="STRING" id="29655.A0A0K9PTF5"/>
<dbReference type="OMA" id="WKHQRRT"/>
<dbReference type="PANTHER" id="PTHR24282">
    <property type="entry name" value="CYTOCHROME P450 FAMILY MEMBER"/>
    <property type="match status" value="1"/>
</dbReference>
<evidence type="ECO:0000256" key="8">
    <source>
        <dbReference type="ARBA" id="ARBA00023004"/>
    </source>
</evidence>
<keyword evidence="10 13" id="KW-0472">Membrane</keyword>
<feature type="transmembrane region" description="Helical" evidence="13">
    <location>
        <begin position="12"/>
        <end position="34"/>
    </location>
</feature>
<dbReference type="Pfam" id="PF00067">
    <property type="entry name" value="p450"/>
    <property type="match status" value="1"/>
</dbReference>
<dbReference type="InterPro" id="IPR002401">
    <property type="entry name" value="Cyt_P450_E_grp-I"/>
</dbReference>
<accession>A0A0K9PTF5</accession>
<comment type="cofactor">
    <cofactor evidence="11">
        <name>heme</name>
        <dbReference type="ChEBI" id="CHEBI:30413"/>
    </cofactor>
</comment>
<dbReference type="InterPro" id="IPR036396">
    <property type="entry name" value="Cyt_P450_sf"/>
</dbReference>
<keyword evidence="3 11" id="KW-0349">Heme</keyword>
<evidence type="ECO:0000256" key="5">
    <source>
        <dbReference type="ARBA" id="ARBA00022723"/>
    </source>
</evidence>
<evidence type="ECO:0000256" key="1">
    <source>
        <dbReference type="ARBA" id="ARBA00004167"/>
    </source>
</evidence>
<evidence type="ECO:0000256" key="2">
    <source>
        <dbReference type="ARBA" id="ARBA00010617"/>
    </source>
</evidence>
<dbReference type="GO" id="GO:0016705">
    <property type="term" value="F:oxidoreductase activity, acting on paired donors, with incorporation or reduction of molecular oxygen"/>
    <property type="evidence" value="ECO:0007669"/>
    <property type="project" value="InterPro"/>
</dbReference>
<evidence type="ECO:0000256" key="4">
    <source>
        <dbReference type="ARBA" id="ARBA00022692"/>
    </source>
</evidence>
<evidence type="ECO:0000313" key="15">
    <source>
        <dbReference type="Proteomes" id="UP000036987"/>
    </source>
</evidence>
<comment type="similarity">
    <text evidence="2 12">Belongs to the cytochrome P450 family.</text>
</comment>
<keyword evidence="15" id="KW-1185">Reference proteome</keyword>
<dbReference type="AlphaFoldDB" id="A0A0K9PTF5"/>
<dbReference type="EMBL" id="LFYR01000671">
    <property type="protein sequence ID" value="KMZ71527.1"/>
    <property type="molecule type" value="Genomic_DNA"/>
</dbReference>
<dbReference type="FunFam" id="1.10.630.10:FF:000029">
    <property type="entry name" value="Cytochrome P450 734A1"/>
    <property type="match status" value="1"/>
</dbReference>
<evidence type="ECO:0008006" key="16">
    <source>
        <dbReference type="Google" id="ProtNLM"/>
    </source>
</evidence>
<dbReference type="PROSITE" id="PS00086">
    <property type="entry name" value="CYTOCHROME_P450"/>
    <property type="match status" value="1"/>
</dbReference>
<comment type="caution">
    <text evidence="14">The sequence shown here is derived from an EMBL/GenBank/DDBJ whole genome shotgun (WGS) entry which is preliminary data.</text>
</comment>
<dbReference type="Gene3D" id="1.10.630.10">
    <property type="entry name" value="Cytochrome P450"/>
    <property type="match status" value="1"/>
</dbReference>
<organism evidence="14 15">
    <name type="scientific">Zostera marina</name>
    <name type="common">Eelgrass</name>
    <dbReference type="NCBI Taxonomy" id="29655"/>
    <lineage>
        <taxon>Eukaryota</taxon>
        <taxon>Viridiplantae</taxon>
        <taxon>Streptophyta</taxon>
        <taxon>Embryophyta</taxon>
        <taxon>Tracheophyta</taxon>
        <taxon>Spermatophyta</taxon>
        <taxon>Magnoliopsida</taxon>
        <taxon>Liliopsida</taxon>
        <taxon>Zosteraceae</taxon>
        <taxon>Zostera</taxon>
    </lineage>
</organism>
<dbReference type="GO" id="GO:0016020">
    <property type="term" value="C:membrane"/>
    <property type="evidence" value="ECO:0007669"/>
    <property type="project" value="UniProtKB-SubCell"/>
</dbReference>
<dbReference type="GO" id="GO:0010268">
    <property type="term" value="P:brassinosteroid homeostasis"/>
    <property type="evidence" value="ECO:0000318"/>
    <property type="project" value="GO_Central"/>
</dbReference>
<dbReference type="GO" id="GO:0005506">
    <property type="term" value="F:iron ion binding"/>
    <property type="evidence" value="ECO:0007669"/>
    <property type="project" value="InterPro"/>
</dbReference>
<evidence type="ECO:0000256" key="11">
    <source>
        <dbReference type="PIRSR" id="PIRSR602401-1"/>
    </source>
</evidence>
<evidence type="ECO:0000313" key="14">
    <source>
        <dbReference type="EMBL" id="KMZ71527.1"/>
    </source>
</evidence>
<evidence type="ECO:0000256" key="3">
    <source>
        <dbReference type="ARBA" id="ARBA00022617"/>
    </source>
</evidence>
<evidence type="ECO:0000256" key="10">
    <source>
        <dbReference type="ARBA" id="ARBA00023136"/>
    </source>
</evidence>
<dbReference type="OrthoDB" id="1470350at2759"/>
<dbReference type="InterPro" id="IPR017972">
    <property type="entry name" value="Cyt_P450_CS"/>
</dbReference>
<keyword evidence="6 13" id="KW-1133">Transmembrane helix</keyword>
<name>A0A0K9PTF5_ZOSMR</name>
<dbReference type="Proteomes" id="UP000036987">
    <property type="component" value="Unassembled WGS sequence"/>
</dbReference>
<comment type="subcellular location">
    <subcellularLocation>
        <location evidence="1">Membrane</location>
        <topology evidence="1">Single-pass membrane protein</topology>
    </subcellularLocation>
</comment>
<gene>
    <name evidence="14" type="ORF">ZOSMA_17G00820</name>
</gene>